<keyword evidence="8 11" id="KW-0408">Iron</keyword>
<dbReference type="GO" id="GO:0016020">
    <property type="term" value="C:membrane"/>
    <property type="evidence" value="ECO:0007669"/>
    <property type="project" value="UniProtKB-SubCell"/>
</dbReference>
<accession>A0A9Q9U9J6</accession>
<comment type="similarity">
    <text evidence="4">Belongs to the cytochrome P450 family.</text>
</comment>
<evidence type="ECO:0008006" key="14">
    <source>
        <dbReference type="Google" id="ProtNLM"/>
    </source>
</evidence>
<dbReference type="CDD" id="cd11041">
    <property type="entry name" value="CYP503A1-like"/>
    <property type="match status" value="2"/>
</dbReference>
<dbReference type="GO" id="GO:0004497">
    <property type="term" value="F:monooxygenase activity"/>
    <property type="evidence" value="ECO:0007669"/>
    <property type="project" value="UniProtKB-KW"/>
</dbReference>
<dbReference type="PROSITE" id="PS00086">
    <property type="entry name" value="CYTOCHROME_P450"/>
    <property type="match status" value="2"/>
</dbReference>
<dbReference type="GO" id="GO:0005506">
    <property type="term" value="F:iron ion binding"/>
    <property type="evidence" value="ECO:0007669"/>
    <property type="project" value="InterPro"/>
</dbReference>
<comment type="subcellular location">
    <subcellularLocation>
        <location evidence="2">Membrane</location>
        <topology evidence="2">Single-pass membrane protein</topology>
    </subcellularLocation>
</comment>
<dbReference type="PANTHER" id="PTHR46206:SF6">
    <property type="entry name" value="CYTOCHROME P450 MONOOXYGENASE AN1598-RELATED"/>
    <property type="match status" value="1"/>
</dbReference>
<dbReference type="SUPFAM" id="SSF48264">
    <property type="entry name" value="Cytochrome P450"/>
    <property type="match status" value="2"/>
</dbReference>
<sequence length="1808" mass="204284">MFPRSIRPLAHWFLPECRKLRQERKDAIGIITPLIERRRELRRAAIAAGQPLPVFHDAIDWSEQEAEAAGTGASFDPVIFQLTLSLLAIHTTYDLLQQTMIDLGRHPEYIEPLRQEVVQLLREEGWKKTTLFKMKLLDSAIKESQRMKPGSIVTMRRYVTEDITLSSGLTLKKGTRLNVDNRRLDDPKIYDNPEVYNPYRFYDMRSEAGKDHGAQLVSTGSNHMGFGHGQHSCPGRFFAANEIKVALCHILVKYDWKLCPDTETKPDTRGMIAKSSPVTDILIKRRDMPRSLLVQSKLPFVFITSKTSIFCCALMHILTYPSGKIENGTPKDLKTGNDFVSAAKSLLDRAFKSHHSYYGLCSTSCQVYDTAWVAMIPKTRDNVKQWLFPECFHYLLKTQAADGSWGSLPTTQTAGILDTASAVLALLCHAQEPLQILDVSPDEMGLRIEHGVTSLKRQLAVWNDVEDTNHIGVEFIIPALLSMLEKELDVPSFEFPCRSILERMHGEKLGHFDLEQVYGKPSSLLHSLEAFLGKLDFDRLSHHLYHGSMMASPSSTAAYLIGATKWDDEAEDYLRHVMRNGAGHGNGGISGTFPTTHFECSWIIATLLKGGFTLKQIDGDGLRGLSTILLEALRDENGVIGFAPRTADVDDTAKALLALSLVNQPVSPDIMIKVFEGKDHFTTFGSERDPSLTSNLHVLLSLLKQSNLSQYHPQILKTTLFTCRWWWGSDHCVKDKWNLSHLYPTMLLVEAFTEVLHLIDGGELSSLFDESFKCKIGLSIFQAVLRIILTQDNDGSWRGYREQTCYAILALVQARHVCFFTHMVDRLQSCVDRGFSWLKSCSFHSQDLTWTSKTAYEVGFVAEAYKLAALQSASLEVPAATIGHSVTSAVPSSDLEKYMRLVRKTALFSPLDEWGLMASIIESSFFVPLLQAQRVEIYPRDNIKVDEDKYLSIIPFTWVGCNNRSRTFASNRWLYDMMYLSLLGYQTDEYMEAVAGPVFGDVSLLHQTIDKVIDNTMGNLARANGTVHSGNGHQHESPNIGQVEDTLTRFTNSVLNHKDVLNSSSSDQDTLRREFRTFMHAHITQIEDNSRFSKQASSDAFSSPEQSYFQWVNSTGGSHVACAYSFAFSNCLMSANLLQGKDAFPSGTQKYLISSVMRHATNMCRMYNDFGSIARDNAERNVNSIHFPEFTLCNGTSQNLDERKERLLKIATYEQGYLDRALEALERQSRDDAGDRAGSKDMRKLKIVKLFCDVTDLYDQLYVIKDLSSSMNTILKFLLTMMSNFVTLIEPLELTGSRVLRIAVAFAALCGATGLLAFSWWIYKQSSSKPTLPYPVVGDTHAQSLEKNLIKGMQQYRDSPFFLAGSRPPLLILPMSVFHEIHNMPNEYISIIVEHEDKFQGKYTHITTIRPEIPATIRQDLTRNMPNIILELQDELTYASDQWPRTSKWSSVSLYDMMLRTVALLSGRAFVGLPLCRDEGWLQASIGYTVQCVSIRDQLFTWSPVLRPIIGPFLPSVRSVRRHLRFAAEIMAPLISQALQDEKQHRADTLLADQTEGRGTFISWLLRHLPEELRTPEQVGLDQMLVSFAAIHTTTMALTKVVWELVKRPEYIEPLRTEMQDVFGPDAVSPDICINKEALSRLHKLDSFIREVQRWCPSTFVTPSRRVMKSMTLSNGIKLQRGTSIAFPAHAIHMSEETPTFSPDFSSDFENPSPRIFDGFRYLNLRSIKGQGSQHQAATTGPDYLIFNHGKHACPGRFFAISEIKMILIELLAKYDFRLEDGKPGPELMRVGTETRLDTKAGLEMRRR</sequence>
<evidence type="ECO:0000256" key="6">
    <source>
        <dbReference type="ARBA" id="ARBA00022723"/>
    </source>
</evidence>
<dbReference type="Gene3D" id="1.50.10.160">
    <property type="match status" value="1"/>
</dbReference>
<evidence type="ECO:0000256" key="11">
    <source>
        <dbReference type="PIRSR" id="PIRSR602403-1"/>
    </source>
</evidence>
<gene>
    <name evidence="12" type="ORF">C2S_1215</name>
</gene>
<comment type="cofactor">
    <cofactor evidence="1 11">
        <name>heme</name>
        <dbReference type="ChEBI" id="CHEBI:30413"/>
    </cofactor>
</comment>
<dbReference type="Gene3D" id="1.50.10.20">
    <property type="match status" value="1"/>
</dbReference>
<evidence type="ECO:0000256" key="1">
    <source>
        <dbReference type="ARBA" id="ARBA00001971"/>
    </source>
</evidence>
<dbReference type="Gene3D" id="1.10.630.10">
    <property type="entry name" value="Cytochrome P450"/>
    <property type="match status" value="2"/>
</dbReference>
<reference evidence="12" key="1">
    <citation type="submission" date="2019-05" db="EMBL/GenBank/DDBJ databases">
        <authorList>
            <person name="Piombo E."/>
        </authorList>
    </citation>
    <scope>NUCLEOTIDE SEQUENCE</scope>
    <source>
        <strain evidence="12">C2S</strain>
    </source>
</reference>
<evidence type="ECO:0000256" key="2">
    <source>
        <dbReference type="ARBA" id="ARBA00004167"/>
    </source>
</evidence>
<dbReference type="InterPro" id="IPR036396">
    <property type="entry name" value="Cyt_P450_sf"/>
</dbReference>
<evidence type="ECO:0000256" key="10">
    <source>
        <dbReference type="ARBA" id="ARBA00037909"/>
    </source>
</evidence>
<evidence type="ECO:0000256" key="4">
    <source>
        <dbReference type="ARBA" id="ARBA00010617"/>
    </source>
</evidence>
<keyword evidence="5 11" id="KW-0349">Heme</keyword>
<dbReference type="PRINTS" id="PR00465">
    <property type="entry name" value="EP450IV"/>
</dbReference>
<comment type="pathway">
    <text evidence="3">Hormone biosynthesis.</text>
</comment>
<evidence type="ECO:0000256" key="9">
    <source>
        <dbReference type="ARBA" id="ARBA00023033"/>
    </source>
</evidence>
<dbReference type="InterPro" id="IPR001128">
    <property type="entry name" value="Cyt_P450"/>
</dbReference>
<comment type="caution">
    <text evidence="12">The sequence shown here is derived from an EMBL/GenBank/DDBJ whole genome shotgun (WGS) entry which is preliminary data.</text>
</comment>
<dbReference type="SUPFAM" id="SSF48239">
    <property type="entry name" value="Terpenoid cyclases/Protein prenyltransferases"/>
    <property type="match status" value="1"/>
</dbReference>
<proteinExistence type="inferred from homology"/>
<evidence type="ECO:0000256" key="8">
    <source>
        <dbReference type="ARBA" id="ARBA00023004"/>
    </source>
</evidence>
<evidence type="ECO:0000256" key="7">
    <source>
        <dbReference type="ARBA" id="ARBA00023002"/>
    </source>
</evidence>
<keyword evidence="6 11" id="KW-0479">Metal-binding</keyword>
<dbReference type="InterPro" id="IPR017972">
    <property type="entry name" value="Cyt_P450_CS"/>
</dbReference>
<dbReference type="EMBL" id="CABFJX010000223">
    <property type="protein sequence ID" value="VTT68294.1"/>
    <property type="molecule type" value="Genomic_DNA"/>
</dbReference>
<evidence type="ECO:0000313" key="13">
    <source>
        <dbReference type="Proteomes" id="UP000760494"/>
    </source>
</evidence>
<dbReference type="InterPro" id="IPR008930">
    <property type="entry name" value="Terpenoid_cyclase/PrenylTrfase"/>
</dbReference>
<comment type="pathway">
    <text evidence="10">Plant hormone biosynthesis; gibberellin biosynthesis.</text>
</comment>
<organism evidence="12 13">
    <name type="scientific">Fusarium fujikuroi</name>
    <name type="common">Bakanae and foot rot disease fungus</name>
    <name type="synonym">Gibberella fujikuroi</name>
    <dbReference type="NCBI Taxonomy" id="5127"/>
    <lineage>
        <taxon>Eukaryota</taxon>
        <taxon>Fungi</taxon>
        <taxon>Dikarya</taxon>
        <taxon>Ascomycota</taxon>
        <taxon>Pezizomycotina</taxon>
        <taxon>Sordariomycetes</taxon>
        <taxon>Hypocreomycetidae</taxon>
        <taxon>Hypocreales</taxon>
        <taxon>Nectriaceae</taxon>
        <taxon>Fusarium</taxon>
        <taxon>Fusarium fujikuroi species complex</taxon>
    </lineage>
</organism>
<feature type="binding site" description="axial binding residue" evidence="11">
    <location>
        <position position="233"/>
    </location>
    <ligand>
        <name>heme</name>
        <dbReference type="ChEBI" id="CHEBI:30413"/>
    </ligand>
    <ligandPart>
        <name>Fe</name>
        <dbReference type="ChEBI" id="CHEBI:18248"/>
    </ligandPart>
</feature>
<keyword evidence="9" id="KW-0503">Monooxygenase</keyword>
<keyword evidence="7" id="KW-0560">Oxidoreductase</keyword>
<protein>
    <recommendedName>
        <fullName evidence="14">Ent-kaurene oxidase</fullName>
    </recommendedName>
</protein>
<name>A0A9Q9U9J6_FUSFU</name>
<evidence type="ECO:0000256" key="3">
    <source>
        <dbReference type="ARBA" id="ARBA00004972"/>
    </source>
</evidence>
<dbReference type="Pfam" id="PF00067">
    <property type="entry name" value="p450"/>
    <property type="match status" value="2"/>
</dbReference>
<evidence type="ECO:0000313" key="12">
    <source>
        <dbReference type="EMBL" id="VTT68294.1"/>
    </source>
</evidence>
<dbReference type="GO" id="GO:0016705">
    <property type="term" value="F:oxidoreductase activity, acting on paired donors, with incorporation or reduction of molecular oxygen"/>
    <property type="evidence" value="ECO:0007669"/>
    <property type="project" value="InterPro"/>
</dbReference>
<dbReference type="GO" id="GO:0020037">
    <property type="term" value="F:heme binding"/>
    <property type="evidence" value="ECO:0007669"/>
    <property type="project" value="InterPro"/>
</dbReference>
<dbReference type="InterPro" id="IPR002403">
    <property type="entry name" value="Cyt_P450_E_grp-IV"/>
</dbReference>
<evidence type="ECO:0000256" key="5">
    <source>
        <dbReference type="ARBA" id="ARBA00022617"/>
    </source>
</evidence>
<dbReference type="Proteomes" id="UP000760494">
    <property type="component" value="Unassembled WGS sequence"/>
</dbReference>
<dbReference type="PANTHER" id="PTHR46206">
    <property type="entry name" value="CYTOCHROME P450"/>
    <property type="match status" value="1"/>
</dbReference>